<dbReference type="InterPro" id="IPR042100">
    <property type="entry name" value="Bug_dom1"/>
</dbReference>
<sequence>MRPASLRTTTKSKAGLRAASLRKEETMKRKFPGALCLGLSLALSATAVYSQDYPNKLIRLVVPFPPGGGTDIVARTVAAKLGETLHTSVVVDNRPGAGGTIGTEIVSRAEPDGYTLALVSGSHVINPSIYPKLPYDTLRDFAPVTLLVSAPAVLVVNKSLPVDTVQDLIKLAKSKPGTLFFASAGVGTPPHLAGELFKTMAGIDIVHVPYKGNAQVLTDTVSGQVSFTFPTLPSAMPYVKNGTLRALGVTSTHRSPSAPEVPTIAESGVPGYDATSWYGVVAPAGTPPEIVDKLHDAMAGSLKQPDVRKVLTDLGLEAVGNSPAEFSAQIKTEIEKWATVVKRNHLTF</sequence>
<dbReference type="SUPFAM" id="SSF53850">
    <property type="entry name" value="Periplasmic binding protein-like II"/>
    <property type="match status" value="1"/>
</dbReference>
<comment type="caution">
    <text evidence="2">The sequence shown here is derived from an EMBL/GenBank/DDBJ whole genome shotgun (WGS) entry which is preliminary data.</text>
</comment>
<dbReference type="CDD" id="cd13578">
    <property type="entry name" value="PBP2_Bug27"/>
    <property type="match status" value="1"/>
</dbReference>
<dbReference type="EMBL" id="BAABFO010000003">
    <property type="protein sequence ID" value="GAA4326294.1"/>
    <property type="molecule type" value="Genomic_DNA"/>
</dbReference>
<dbReference type="Proteomes" id="UP001501671">
    <property type="component" value="Unassembled WGS sequence"/>
</dbReference>
<dbReference type="PANTHER" id="PTHR42928:SF5">
    <property type="entry name" value="BLR1237 PROTEIN"/>
    <property type="match status" value="1"/>
</dbReference>
<accession>A0ABP8GKY3</accession>
<gene>
    <name evidence="2" type="ORF">GCM10023144_09600</name>
</gene>
<proteinExistence type="inferred from homology"/>
<keyword evidence="3" id="KW-1185">Reference proteome</keyword>
<comment type="similarity">
    <text evidence="1">Belongs to the UPF0065 (bug) family.</text>
</comment>
<dbReference type="Gene3D" id="3.40.190.150">
    <property type="entry name" value="Bordetella uptake gene, domain 1"/>
    <property type="match status" value="1"/>
</dbReference>
<evidence type="ECO:0000313" key="2">
    <source>
        <dbReference type="EMBL" id="GAA4326294.1"/>
    </source>
</evidence>
<evidence type="ECO:0000256" key="1">
    <source>
        <dbReference type="ARBA" id="ARBA00006987"/>
    </source>
</evidence>
<evidence type="ECO:0000313" key="3">
    <source>
        <dbReference type="Proteomes" id="UP001501671"/>
    </source>
</evidence>
<dbReference type="Gene3D" id="3.40.190.10">
    <property type="entry name" value="Periplasmic binding protein-like II"/>
    <property type="match status" value="1"/>
</dbReference>
<organism evidence="2 3">
    <name type="scientific">Pigmentiphaga soli</name>
    <dbReference type="NCBI Taxonomy" id="1007095"/>
    <lineage>
        <taxon>Bacteria</taxon>
        <taxon>Pseudomonadati</taxon>
        <taxon>Pseudomonadota</taxon>
        <taxon>Betaproteobacteria</taxon>
        <taxon>Burkholderiales</taxon>
        <taxon>Alcaligenaceae</taxon>
        <taxon>Pigmentiphaga</taxon>
    </lineage>
</organism>
<dbReference type="PIRSF" id="PIRSF017082">
    <property type="entry name" value="YflP"/>
    <property type="match status" value="1"/>
</dbReference>
<dbReference type="PANTHER" id="PTHR42928">
    <property type="entry name" value="TRICARBOXYLATE-BINDING PROTEIN"/>
    <property type="match status" value="1"/>
</dbReference>
<name>A0ABP8GKY3_9BURK</name>
<reference evidence="3" key="1">
    <citation type="journal article" date="2019" name="Int. J. Syst. Evol. Microbiol.">
        <title>The Global Catalogue of Microorganisms (GCM) 10K type strain sequencing project: providing services to taxonomists for standard genome sequencing and annotation.</title>
        <authorList>
            <consortium name="The Broad Institute Genomics Platform"/>
            <consortium name="The Broad Institute Genome Sequencing Center for Infectious Disease"/>
            <person name="Wu L."/>
            <person name="Ma J."/>
        </authorList>
    </citation>
    <scope>NUCLEOTIDE SEQUENCE [LARGE SCALE GENOMIC DNA]</scope>
    <source>
        <strain evidence="3">JCM 17666</strain>
    </source>
</reference>
<protein>
    <submittedName>
        <fullName evidence="2">Tripartite tricarboxylate transporter substrate binding protein</fullName>
    </submittedName>
</protein>
<dbReference type="InterPro" id="IPR005064">
    <property type="entry name" value="BUG"/>
</dbReference>
<dbReference type="Pfam" id="PF03401">
    <property type="entry name" value="TctC"/>
    <property type="match status" value="1"/>
</dbReference>